<dbReference type="InterPro" id="IPR015421">
    <property type="entry name" value="PyrdxlP-dep_Trfase_major"/>
</dbReference>
<evidence type="ECO:0000313" key="5">
    <source>
        <dbReference type="Proteomes" id="UP000772151"/>
    </source>
</evidence>
<sequence>MINFNEPPIISSGNKYVVDAIACGKLSGDGKYTKKCSRWLEENFNCNKVLLTTSCSMALDMAAILCDVKPGDDVILPSFTFSSTANSFALRGANLVFIDIDPKTMNMDADLLEKAINNNTKVIIPVHYAGISCDMDAIMSIAKKHDIFVVEDAAQGVMSTYKDKALGTMGDLGCYSFHETKNFSMGEGGALLINNEKLIKRAEIIREKGTNRAQFLRGEIDKYTWVDLGDSFLPSDLNAAYLWGQLEVADDITKKRMHIWEKYYNAFKEYEKENRVELPNVPSNCKHNAHLFYIKFKDIEERTEYIKFMKGNGIACTFHYVPLHSAPAGLKYGGFSGEDNFTTRESKRLVRLPLHYNLEDEDIEYVISCTKKFVEMIE</sequence>
<comment type="caution">
    <text evidence="4">The sequence shown here is derived from an EMBL/GenBank/DDBJ whole genome shotgun (WGS) entry which is preliminary data.</text>
</comment>
<feature type="active site" description="Proton acceptor" evidence="1">
    <location>
        <position position="181"/>
    </location>
</feature>
<keyword evidence="4" id="KW-0808">Transferase</keyword>
<dbReference type="Gene3D" id="3.90.1150.10">
    <property type="entry name" value="Aspartate Aminotransferase, domain 1"/>
    <property type="match status" value="1"/>
</dbReference>
<dbReference type="EMBL" id="SVCA01000007">
    <property type="protein sequence ID" value="MBE6085493.1"/>
    <property type="molecule type" value="Genomic_DNA"/>
</dbReference>
<evidence type="ECO:0000256" key="2">
    <source>
        <dbReference type="PIRSR" id="PIRSR000390-2"/>
    </source>
</evidence>
<dbReference type="NCBIfam" id="TIGR02379">
    <property type="entry name" value="ECA_wecE"/>
    <property type="match status" value="1"/>
</dbReference>
<dbReference type="Proteomes" id="UP000772151">
    <property type="component" value="Unassembled WGS sequence"/>
</dbReference>
<name>A0A927WEZ9_SELRU</name>
<dbReference type="InterPro" id="IPR015422">
    <property type="entry name" value="PyrdxlP-dep_Trfase_small"/>
</dbReference>
<dbReference type="GO" id="GO:0000271">
    <property type="term" value="P:polysaccharide biosynthetic process"/>
    <property type="evidence" value="ECO:0007669"/>
    <property type="project" value="TreeGrafter"/>
</dbReference>
<dbReference type="SUPFAM" id="SSF53383">
    <property type="entry name" value="PLP-dependent transferases"/>
    <property type="match status" value="1"/>
</dbReference>
<dbReference type="InterPro" id="IPR015424">
    <property type="entry name" value="PyrdxlP-dep_Trfase"/>
</dbReference>
<comment type="similarity">
    <text evidence="3">Belongs to the DegT/DnrJ/EryC1 family.</text>
</comment>
<dbReference type="PANTHER" id="PTHR30244">
    <property type="entry name" value="TRANSAMINASE"/>
    <property type="match status" value="1"/>
</dbReference>
<dbReference type="NCBIfam" id="NF008687">
    <property type="entry name" value="PRK11706.1"/>
    <property type="match status" value="1"/>
</dbReference>
<dbReference type="AlphaFoldDB" id="A0A927WEZ9"/>
<keyword evidence="2 3" id="KW-0663">Pyridoxal phosphate</keyword>
<dbReference type="Gene3D" id="3.40.640.10">
    <property type="entry name" value="Type I PLP-dependent aspartate aminotransferase-like (Major domain)"/>
    <property type="match status" value="1"/>
</dbReference>
<reference evidence="4" key="1">
    <citation type="submission" date="2019-04" db="EMBL/GenBank/DDBJ databases">
        <title>Evolution of Biomass-Degrading Anaerobic Consortia Revealed by Metagenomics.</title>
        <authorList>
            <person name="Peng X."/>
        </authorList>
    </citation>
    <scope>NUCLEOTIDE SEQUENCE</scope>
    <source>
        <strain evidence="4">SIG242</strain>
    </source>
</reference>
<dbReference type="CDD" id="cd00616">
    <property type="entry name" value="AHBA_syn"/>
    <property type="match status" value="1"/>
</dbReference>
<dbReference type="FunFam" id="3.40.640.10:FF:000037">
    <property type="entry name" value="dTDP-4-amino-4,6-dideoxygalactose transaminase"/>
    <property type="match status" value="1"/>
</dbReference>
<protein>
    <submittedName>
        <fullName evidence="4">dTDP-4-amino-4,6-dideoxygalactose transaminase</fullName>
        <ecNumber evidence="4">2.6.1.59</ecNumber>
    </submittedName>
</protein>
<gene>
    <name evidence="4" type="primary">rffA</name>
    <name evidence="4" type="synonym">fcnA</name>
    <name evidence="4" type="synonym">wecE</name>
    <name evidence="4" type="ORF">E7203_08610</name>
</gene>
<evidence type="ECO:0000256" key="1">
    <source>
        <dbReference type="PIRSR" id="PIRSR000390-1"/>
    </source>
</evidence>
<dbReference type="EC" id="2.6.1.59" evidence="4"/>
<proteinExistence type="inferred from homology"/>
<dbReference type="GO" id="GO:0019180">
    <property type="term" value="F:dTDP-4-amino-4,6-dideoxygalactose transaminase activity"/>
    <property type="evidence" value="ECO:0007669"/>
    <property type="project" value="UniProtKB-EC"/>
</dbReference>
<feature type="modified residue" description="N6-(pyridoxal phosphate)lysine" evidence="2">
    <location>
        <position position="181"/>
    </location>
</feature>
<dbReference type="PANTHER" id="PTHR30244:SF34">
    <property type="entry name" value="DTDP-4-AMINO-4,6-DIDEOXYGALACTOSE TRANSAMINASE"/>
    <property type="match status" value="1"/>
</dbReference>
<evidence type="ECO:0000313" key="4">
    <source>
        <dbReference type="EMBL" id="MBE6085493.1"/>
    </source>
</evidence>
<evidence type="ECO:0000256" key="3">
    <source>
        <dbReference type="RuleBase" id="RU004508"/>
    </source>
</evidence>
<dbReference type="InterPro" id="IPR000653">
    <property type="entry name" value="DegT/StrS_aminotransferase"/>
</dbReference>
<keyword evidence="4" id="KW-0032">Aminotransferase</keyword>
<dbReference type="GO" id="GO:0030170">
    <property type="term" value="F:pyridoxal phosphate binding"/>
    <property type="evidence" value="ECO:0007669"/>
    <property type="project" value="TreeGrafter"/>
</dbReference>
<dbReference type="Pfam" id="PF01041">
    <property type="entry name" value="DegT_DnrJ_EryC1"/>
    <property type="match status" value="1"/>
</dbReference>
<organism evidence="4 5">
    <name type="scientific">Selenomonas ruminantium</name>
    <dbReference type="NCBI Taxonomy" id="971"/>
    <lineage>
        <taxon>Bacteria</taxon>
        <taxon>Bacillati</taxon>
        <taxon>Bacillota</taxon>
        <taxon>Negativicutes</taxon>
        <taxon>Selenomonadales</taxon>
        <taxon>Selenomonadaceae</taxon>
        <taxon>Selenomonas</taxon>
    </lineage>
</organism>
<accession>A0A927WEZ9</accession>
<dbReference type="PIRSF" id="PIRSF000390">
    <property type="entry name" value="PLP_StrS"/>
    <property type="match status" value="1"/>
</dbReference>
<dbReference type="InterPro" id="IPR012749">
    <property type="entry name" value="WecE-like"/>
</dbReference>